<dbReference type="SUPFAM" id="SSF52540">
    <property type="entry name" value="P-loop containing nucleoside triphosphate hydrolases"/>
    <property type="match status" value="1"/>
</dbReference>
<dbReference type="InterPro" id="IPR042222">
    <property type="entry name" value="Dynein_2_N"/>
</dbReference>
<dbReference type="Gene3D" id="1.20.58.1120">
    <property type="match status" value="1"/>
</dbReference>
<evidence type="ECO:0000259" key="4">
    <source>
        <dbReference type="Pfam" id="PF12774"/>
    </source>
</evidence>
<feature type="coiled-coil region" evidence="2">
    <location>
        <begin position="2839"/>
        <end position="2918"/>
    </location>
</feature>
<dbReference type="InterPro" id="IPR035706">
    <property type="entry name" value="AAA_9"/>
</dbReference>
<feature type="domain" description="Dynein heavy chain C-terminal" evidence="9">
    <location>
        <begin position="3726"/>
        <end position="4000"/>
    </location>
</feature>
<dbReference type="Gene3D" id="1.20.920.20">
    <property type="match status" value="1"/>
</dbReference>
<dbReference type="PANTHER" id="PTHR10676:SF396">
    <property type="entry name" value="DYNEIN AXONEMAL HEAVY CHAIN 1"/>
    <property type="match status" value="1"/>
</dbReference>
<dbReference type="InterPro" id="IPR024743">
    <property type="entry name" value="Dynein_HC_stalk"/>
</dbReference>
<evidence type="ECO:0000259" key="9">
    <source>
        <dbReference type="Pfam" id="PF18199"/>
    </source>
</evidence>
<dbReference type="InterPro" id="IPR026983">
    <property type="entry name" value="DHC"/>
</dbReference>
<feature type="coiled-coil region" evidence="2">
    <location>
        <begin position="2676"/>
        <end position="2710"/>
    </location>
</feature>
<evidence type="ECO:0000259" key="8">
    <source>
        <dbReference type="Pfam" id="PF18198"/>
    </source>
</evidence>
<dbReference type="InterPro" id="IPR027417">
    <property type="entry name" value="P-loop_NTPase"/>
</dbReference>
<dbReference type="Gene3D" id="3.40.50.300">
    <property type="entry name" value="P-loop containing nucleotide triphosphate hydrolases"/>
    <property type="match status" value="6"/>
</dbReference>
<dbReference type="GeneID" id="94844384"/>
<dbReference type="Gene3D" id="1.10.8.720">
    <property type="entry name" value="Region D6 of dynein motor"/>
    <property type="match status" value="1"/>
</dbReference>
<feature type="domain" description="Dynein heavy chain coiled coil stalk" evidence="5">
    <location>
        <begin position="2682"/>
        <end position="2961"/>
    </location>
</feature>
<dbReference type="Gene3D" id="1.10.287.2620">
    <property type="match status" value="1"/>
</dbReference>
<evidence type="ECO:0000313" key="10">
    <source>
        <dbReference type="EMBL" id="OHS99158.1"/>
    </source>
</evidence>
<dbReference type="Pfam" id="PF12780">
    <property type="entry name" value="AAA_8"/>
    <property type="match status" value="1"/>
</dbReference>
<dbReference type="FunFam" id="1.20.140.100:FF:000008">
    <property type="entry name" value="Dynein heavy chain domain 1"/>
    <property type="match status" value="1"/>
</dbReference>
<dbReference type="PANTHER" id="PTHR10676">
    <property type="entry name" value="DYNEIN HEAVY CHAIN FAMILY PROTEIN"/>
    <property type="match status" value="1"/>
</dbReference>
<dbReference type="OrthoDB" id="447173at2759"/>
<dbReference type="EMBL" id="MLAK01001021">
    <property type="protein sequence ID" value="OHS99158.1"/>
    <property type="molecule type" value="Genomic_DNA"/>
</dbReference>
<dbReference type="Gene3D" id="1.20.140.100">
    <property type="entry name" value="Dynein heavy chain, N-terminal domain 2"/>
    <property type="match status" value="1"/>
</dbReference>
<dbReference type="InterPro" id="IPR024317">
    <property type="entry name" value="Dynein_heavy_chain_D4_dom"/>
</dbReference>
<dbReference type="Pfam" id="PF12774">
    <property type="entry name" value="AAA_6"/>
    <property type="match status" value="1"/>
</dbReference>
<name>A0A1J4JJ26_9EUKA</name>
<evidence type="ECO:0000259" key="6">
    <source>
        <dbReference type="Pfam" id="PF12780"/>
    </source>
</evidence>
<evidence type="ECO:0000256" key="1">
    <source>
        <dbReference type="ARBA" id="ARBA00023054"/>
    </source>
</evidence>
<dbReference type="Pfam" id="PF12777">
    <property type="entry name" value="MT"/>
    <property type="match status" value="1"/>
</dbReference>
<accession>A0A1J4JJ26</accession>
<feature type="domain" description="Dynein heavy chain linker" evidence="3">
    <location>
        <begin position="833"/>
        <end position="1238"/>
    </location>
</feature>
<feature type="domain" description="Dynein heavy chain AAA lid" evidence="8">
    <location>
        <begin position="3568"/>
        <end position="3701"/>
    </location>
</feature>
<dbReference type="GO" id="GO:0030286">
    <property type="term" value="C:dynein complex"/>
    <property type="evidence" value="ECO:0007669"/>
    <property type="project" value="InterPro"/>
</dbReference>
<organism evidence="10 11">
    <name type="scientific">Tritrichomonas foetus</name>
    <dbReference type="NCBI Taxonomy" id="1144522"/>
    <lineage>
        <taxon>Eukaryota</taxon>
        <taxon>Metamonada</taxon>
        <taxon>Parabasalia</taxon>
        <taxon>Tritrichomonadida</taxon>
        <taxon>Tritrichomonadidae</taxon>
        <taxon>Tritrichomonas</taxon>
    </lineage>
</organism>
<evidence type="ECO:0000259" key="7">
    <source>
        <dbReference type="Pfam" id="PF12781"/>
    </source>
</evidence>
<evidence type="ECO:0000259" key="3">
    <source>
        <dbReference type="Pfam" id="PF08393"/>
    </source>
</evidence>
<dbReference type="GO" id="GO:0008569">
    <property type="term" value="F:minus-end-directed microtubule motor activity"/>
    <property type="evidence" value="ECO:0007669"/>
    <property type="project" value="TreeGrafter"/>
</dbReference>
<evidence type="ECO:0000256" key="2">
    <source>
        <dbReference type="SAM" id="Coils"/>
    </source>
</evidence>
<dbReference type="GO" id="GO:0045505">
    <property type="term" value="F:dynein intermediate chain binding"/>
    <property type="evidence" value="ECO:0007669"/>
    <property type="project" value="InterPro"/>
</dbReference>
<feature type="domain" description="Dynein heavy chain AAA module D4" evidence="6">
    <location>
        <begin position="2373"/>
        <end position="2534"/>
    </location>
</feature>
<dbReference type="Pfam" id="PF18198">
    <property type="entry name" value="AAA_lid_11"/>
    <property type="match status" value="1"/>
</dbReference>
<dbReference type="Proteomes" id="UP000179807">
    <property type="component" value="Unassembled WGS sequence"/>
</dbReference>
<dbReference type="GO" id="GO:0051959">
    <property type="term" value="F:dynein light intermediate chain binding"/>
    <property type="evidence" value="ECO:0007669"/>
    <property type="project" value="InterPro"/>
</dbReference>
<keyword evidence="11" id="KW-1185">Reference proteome</keyword>
<comment type="caution">
    <text evidence="10">The sequence shown here is derived from an EMBL/GenBank/DDBJ whole genome shotgun (WGS) entry which is preliminary data.</text>
</comment>
<dbReference type="Pfam" id="PF12781">
    <property type="entry name" value="AAA_9"/>
    <property type="match status" value="1"/>
</dbReference>
<evidence type="ECO:0000259" key="5">
    <source>
        <dbReference type="Pfam" id="PF12777"/>
    </source>
</evidence>
<dbReference type="InterPro" id="IPR035699">
    <property type="entry name" value="AAA_6"/>
</dbReference>
<dbReference type="Pfam" id="PF18199">
    <property type="entry name" value="Dynein_C"/>
    <property type="match status" value="1"/>
</dbReference>
<keyword evidence="1 2" id="KW-0175">Coiled coil</keyword>
<proteinExistence type="predicted"/>
<feature type="domain" description="Dynein heavy chain ATP-binding dynein motor region" evidence="7">
    <location>
        <begin position="3015"/>
        <end position="3219"/>
    </location>
</feature>
<evidence type="ECO:0000313" key="11">
    <source>
        <dbReference type="Proteomes" id="UP000179807"/>
    </source>
</evidence>
<dbReference type="Pfam" id="PF08393">
    <property type="entry name" value="DHC_N2"/>
    <property type="match status" value="1"/>
</dbReference>
<dbReference type="Pfam" id="PF12775">
    <property type="entry name" value="AAA_7"/>
    <property type="match status" value="1"/>
</dbReference>
<dbReference type="InterPro" id="IPR041228">
    <property type="entry name" value="Dynein_C"/>
</dbReference>
<gene>
    <name evidence="10" type="ORF">TRFO_34477</name>
</gene>
<protein>
    <submittedName>
        <fullName evidence="10">Dynein heavy chain family protein</fullName>
    </submittedName>
</protein>
<reference evidence="10" key="1">
    <citation type="submission" date="2016-10" db="EMBL/GenBank/DDBJ databases">
        <authorList>
            <person name="Benchimol M."/>
            <person name="Almeida L.G."/>
            <person name="Vasconcelos A.T."/>
            <person name="Perreira-Neves A."/>
            <person name="Rosa I.A."/>
            <person name="Tasca T."/>
            <person name="Bogo M.R."/>
            <person name="de Souza W."/>
        </authorList>
    </citation>
    <scope>NUCLEOTIDE SEQUENCE [LARGE SCALE GENOMIC DNA]</scope>
    <source>
        <strain evidence="10">K</strain>
    </source>
</reference>
<dbReference type="GO" id="GO:0060294">
    <property type="term" value="P:cilium movement involved in cell motility"/>
    <property type="evidence" value="ECO:0007669"/>
    <property type="project" value="TreeGrafter"/>
</dbReference>
<dbReference type="InterPro" id="IPR041658">
    <property type="entry name" value="AAA_lid_11"/>
</dbReference>
<feature type="domain" description="Dynein heavy chain hydrolytic ATP-binding dynein motor region" evidence="4">
    <location>
        <begin position="1400"/>
        <end position="1596"/>
    </location>
</feature>
<dbReference type="RefSeq" id="XP_068352295.1">
    <property type="nucleotide sequence ID" value="XM_068509680.1"/>
</dbReference>
<sequence>MSAFNLKDTNLNIPLTGRQMIKRPPKSALTPRRVGKKNPIFDATTVEDQSDIYNIINPGGNEGDILLTARNPSLLAFRNKTQASRPKTALTSAREKRKAKKEAEIISPRNFSTLISKRPSTAMRESSRRVPETITREINTEKLSIAFDEDPIAYFSKRKDGRGHRFIYLNHVGDRSDPFFNPYQLTKVPFAEVNSEYFTMSANGVTHVISSGNTEHISLDRWSKESMLFSTIRKLKMFAQFFYWKPFRIWKNFVMRQRYNELSASIIAHPFFTHPGFFQTQLNILDIYVEPESKMTVEVMLEKHLLAFAREKKYELKDYFAEIADNVDKLNKYYAEYIKSITEAILALDAKIRDPRILQVKDSDFPEIKRRNPNLAQLMILEKKKAAKRVELTKMVNGQIIALGYFIRDIDYMLLEAIADSTRDCWRKASNIIFSDNSAVFQVQVSFSDDGKVVFSPTLEYLTDSIHNSLRGSLRTAGNLPRLLTEIKLRPHIRESHPDFKKLIEIGPKIEQMIERDDELNKIENKIIEYITESYKKAEMEAQKFTDFYSIYEIGKSWDVRNYITTRSGKPYDFVPGSEITGAEGDINFDDEPIVNMRSVRQDIQVFTNDHNRLDVFHPTTYCNAIYINSRSLLCELKPIPMNTLETLRSTLRTLLNEKVDRIKNALANYSKELKIEPKNLQQFVHYCELITKTSSLQPTIQEEINFIDDMYRLFGAFTMRLDVTEENQNPLPPQMQLFITAQQVAQSIKEQNMEHFTRNLKEMTKKLETKLQKYLDMASSQPSSISEAEPDRLKVDIAQLREKVKKVNPEIKTYLHYQEVLGIKYCDFKSLHDVIDTLDFDERLFTAVSKWQLIDSSSMKTPFSTIDIDEFSSAVLDLERDLYNLNSLTRLPTPLLSELTTRLNSVAPYLEQIKQLASSNMQHRHWQVLFEECGLPGSYHSDIKLDEIVQLGILADKDRIDSETRVAVGESQLEEEFKQIQNRWCAVQLPILDGQTKSEDSLLLDNVENMISEIEDAVLALTRMCSLPFVHGVRDQVSKLQSSLENAALILQAWQLFQRNWVLLSSLFLHEDTKNALQQQSTRFNWVRRRWVSIIRHTSKDLSLLIVCQFPSLLEMLHENNSALEGILASLGLFVDAKRAVLPRLFVLGNYDVLQLVSFTGFANLRPIISRLFMGMADVDTNDTDHTPASQQQYQRVRIHGLICPNKESIMFSKNLLISGSIEHWMPSLIEMMKYTFTDGFNGLMNKIKSLQLVDWIINTPTHMMYLALQVLFTREVDECFNQLETNIHSFENYEKKLFMKYQEVSSLLDTPLTSSEIQKAGIALTVLSNFIEVIKFLGVDQTRKHWWNQAPKIRHSSESQKMSIVINDDIIDFGWELWGSIRPAILTPSMQRAVHIAALDKCSMILGSPGTGRRTCVESLAMLYGRYLFHVPAFPDFSDNVISRIVAGASMMGAWACFADIDQLPYNAVSHLYDVVYAYSEGLASSSNRINIDGRITELNQASRIFFTACAIPTELPPQFRTKAKPVALSAPERKIIIEIKLTANGFKSAKAVAAKLDSFVPSVVNSFKQDLYTSSSFGHITSIIEKMRELLREVKYPTFTIAFDSTRASEEYVAARASYIHFSNFLPSEYTKILLQMLFNCFQIFDNFETFKGKIVNPNCFKEENEINILASTIKGEINESLPALYIENQTIDLFTLLNSHRVVIIHGPPNSGKSKVLSILKSSVSKIIENRQNKSQTENDLVLIKRIKIEKIFNGSDSWVRNFGNLISDPSTGSIRAHGKISSAINHLRDNSEGAMKILLFDGPLTHEFQQFISQLASQNMSKLNSFDYVNFGDDFKIVIETTKIDELSPYIIPYCGILPMKHVIDKFESTDTDMILARVFNHSLADKVREIFGEVINLTIKYLYHIENQVCYADSKEIMKDGNIILVDRLPTHSAILLRGMIESGDVDVNFKEQVNIGVIYSTFLAFSGILNVTQRNSFDSWIRSSFHIVLSTDWSEFGVPPHFSDIYPRPCLSSHRVINGNLAPHDMVIIDQKAVNFPYSNVFINNVVVPTANFIELSLIFKAYMKQNQSILLSGPFGKTSFLRFFFSTETDYQPIFIPTSSTKTAEAIYNFIDIHTTITTKFATSSKKIVFIFEDISPNNSQVMEFIRMILTTYSLTLYSPSDPKLYEKVDLHDFAVISTTEDLSKLPARFISLFALVQILPMQMEAVKYVLTNIFTAFEVSPVFTTKLLNFLNTCMLQVDGFPKTLPNLCRLIDLICRMEERKASNDNETETLIRTMVSEINSYVCAANKNSINSVSDIVKDFYPNSKGGTDLKDNENFFYSEFSINSENALVVKAAAHEIHFIREELEFYLQVYNNSASEKIVLKFFTPVMKTWALLHRAFTCPGGHAIIVGPEGSGRFTLTRFVAHMSEFDFVHINGKKKMQCDNNEYLYAIMRDIVTNSALLNKKSILFIRQRGSRISQDLQIVLDFVRNQDFTCFFSKQGLEDLYIKFASGQQQRPEQRYAIFNQIRHVIKMNFHLSIAINNEACQLFNDIGAVQVNIEDFSHEELIDTAKYALSPPIYTNVLGSYLHHIPQIIEHLHTLATIDHSFVRLNHYYDFIDSFAQTVSADYQELFTHSGHLVAALRFLGSLEEESQNIDRKLDVIAPNLQRLTMDVDALQVSFSSKKEAIETRRKQISEELKEKTDAVKRAQDEVEYLENSVASLLPQVLNSQKQIEELTLNDIETIRINADDPSPSLKLMLEVLCIFLDYPISYDRGGYKLLMDNDFTQLLLSRIKYQIIPVTVLQQVMPYFDDSSFSSKEMGTVAPALQNIYEWISSICKHAMTSDKLIKKKDELEKLEIQFNETVEEAKLEQQSISQVEEQLEEEIKYLDNSLSSKQTTESEYEQINSKKQNIDAILNNMEGLIERWNTESSSVSSQREIIVGDSLIYAFYISYCGMFDDVDKSSLLKNVMDEVKGAGFSTSFNDPIQAITDRFLKTNYTDSAFNIEQTYVHDAALDLYHINATMRAPLVIDPDMLIEFYFTKSKQYKNLVIASQTNQGLDSIISNAISEGRTLLLFDVDTLHPYVTPLLTLHKLGQSDSLSKEIRIGTKMTTWDPKFKLIMFTNHRNIEDIPIELLVRSSVVDVSNSSLLAMRSILNNTFVEFYDPNSLSILIEYQRMEMECRVSKDKHEREILESIADAVSKSTANPGMDFLSNEELLRDILQSKDLYFQAVSRYETYEQNRGQVLKITSPFSIVIDSVMTVWKAISRYLCRLSSYNSFSYAAFVTVVANSLQMPGISKQNSQSPENQLSLGLQIIHQVLNWVFPSISFRDSVVLMFIIVFLRDVNNEKIRLNDLDVICRHLAEEHNSSIDLGKVELGIGDPLEHMKFTNIRNVFTFVQRYIADMFGNEFGNNIPIFQVENIISQNASMPTLIMSSPNHNPSSLIQLYISLKTRGDNFEPISLYSSSDHLKNVRKVVTSAMSRGTRVLLHVTQPSFEIASLLSDVYSTMLNTSLHTNFRLMVSCNSPEFLPHRLIENSRKLRYSDFPSIRHQILQIYHHHSTSIRSSTNPKAVKKLAYATALSYSLLKYRQILTPLSYASYFDIRNTIFRDIFEKMRPIIDNSNVIPMSVIRDYIQDNCFGASVIDAFDRRKIRSLVFSIFANNFLDDDFAYCSGYPDSDRYQMPMEMPLSNYNSFAQKMPVFASADGLLMNRSCSSCVRDWMLSRWITKGIIKLSPSIKTQPTQNQLDARLDGYIMSLPELVDLKMLNKYVSLSPTLQVLKSEAESFNNVIIKIKNELSASELSDEAEELLLGTAPQKWRSWVLYDASKSSPRFLSFLSEKREFLNHCITTAAVEVVDVRLFANLRGLLHAYLYEVAIKRGMPADSATIEFSTLEKDQKPPPNFIVLSGVHLFCGTYSNCKLVINSQSRTVQEFPRILCSVSKAVQRGKDYYMCPLYRTLYIDHNSRQSVQNYTDGQADNLIWYVSLRSDCSQVELITNHTSLVCVMPEQFAL</sequence>
<dbReference type="GO" id="GO:0097729">
    <property type="term" value="C:9+2 motile cilium"/>
    <property type="evidence" value="ECO:0007669"/>
    <property type="project" value="TreeGrafter"/>
</dbReference>
<dbReference type="InterPro" id="IPR042219">
    <property type="entry name" value="AAA_lid_11_sf"/>
</dbReference>
<dbReference type="GO" id="GO:0005524">
    <property type="term" value="F:ATP binding"/>
    <property type="evidence" value="ECO:0007669"/>
    <property type="project" value="InterPro"/>
</dbReference>
<dbReference type="InterPro" id="IPR013602">
    <property type="entry name" value="Dynein_heavy_linker"/>
</dbReference>
<dbReference type="VEuPathDB" id="TrichDB:TRFO_34477"/>